<dbReference type="PANTHER" id="PTHR45689:SF14">
    <property type="entry name" value="CYCLIC NUCLEOTIDE-GATED CATION CHANNEL SUBUNIT A-LIKE PROTEIN"/>
    <property type="match status" value="1"/>
</dbReference>
<dbReference type="GO" id="GO:0005249">
    <property type="term" value="F:voltage-gated potassium channel activity"/>
    <property type="evidence" value="ECO:0007669"/>
    <property type="project" value="TreeGrafter"/>
</dbReference>
<dbReference type="EnsemblMetazoa" id="AALB005222-RA">
    <property type="protein sequence ID" value="AALB005222-PA"/>
    <property type="gene ID" value="AALB005222"/>
</dbReference>
<protein>
    <submittedName>
        <fullName evidence="1">Uncharacterized protein</fullName>
    </submittedName>
</protein>
<dbReference type="GO" id="GO:0098855">
    <property type="term" value="C:HCN channel complex"/>
    <property type="evidence" value="ECO:0007669"/>
    <property type="project" value="TreeGrafter"/>
</dbReference>
<dbReference type="SUPFAM" id="SSF51206">
    <property type="entry name" value="cAMP-binding domain-like"/>
    <property type="match status" value="1"/>
</dbReference>
<dbReference type="VEuPathDB" id="VectorBase:AALB20_026522"/>
<dbReference type="InterPro" id="IPR014710">
    <property type="entry name" value="RmlC-like_jellyroll"/>
</dbReference>
<dbReference type="STRING" id="7167.A0A182FFD0"/>
<dbReference type="InterPro" id="IPR051413">
    <property type="entry name" value="K/Na_HCN_channel"/>
</dbReference>
<dbReference type="GO" id="GO:0003254">
    <property type="term" value="P:regulation of membrane depolarization"/>
    <property type="evidence" value="ECO:0007669"/>
    <property type="project" value="TreeGrafter"/>
</dbReference>
<accession>A0A182FFD0</accession>
<dbReference type="AlphaFoldDB" id="A0A182FFD0"/>
<dbReference type="PANTHER" id="PTHR45689">
    <property type="entry name" value="I[[H]] CHANNEL, ISOFORM E"/>
    <property type="match status" value="1"/>
</dbReference>
<organism evidence="1 2">
    <name type="scientific">Anopheles albimanus</name>
    <name type="common">New world malaria mosquito</name>
    <dbReference type="NCBI Taxonomy" id="7167"/>
    <lineage>
        <taxon>Eukaryota</taxon>
        <taxon>Metazoa</taxon>
        <taxon>Ecdysozoa</taxon>
        <taxon>Arthropoda</taxon>
        <taxon>Hexapoda</taxon>
        <taxon>Insecta</taxon>
        <taxon>Pterygota</taxon>
        <taxon>Neoptera</taxon>
        <taxon>Endopterygota</taxon>
        <taxon>Diptera</taxon>
        <taxon>Nematocera</taxon>
        <taxon>Culicoidea</taxon>
        <taxon>Culicidae</taxon>
        <taxon>Anophelinae</taxon>
        <taxon>Anopheles</taxon>
    </lineage>
</organism>
<proteinExistence type="predicted"/>
<sequence>MFVSMHRIGRWWHRMCLVDQRSPLTRQVFRSDTAIKREISRQLAYYPRTVHPLSRFRFAWECLMIVTFAMAFQLIPYDVMLLFRVQDYYPFTAIHMILLALDFICMLDIVVSFFTGTCDPRNQRVQLDMRTVRWRYLCGWFWIDAVSSAPDPLLTRLIPPETLSNSLLFCLDGLHFHPGCVWDFWSLMSMLKILRFGTFLAYTRRLCQRLGLRRNVIKFTAILATVLTVFHWATCIMFLVLRLVQGTDPALVDERSWTKGIAFWNQSSFTQYLECSYRVLYTVAHITHDFDESMTYDDMLQSLVYTVCGYALKIYLLAELFIFIRILFSSTSKYHEYRYELSNYMRHEQLPVGLQRQILEFYDIRHPKIYSRWTLVRSTVGEQLFSQLRMELLSPMLHDVPLFEGLLSEQQMCALALKTNFQTFMKNDIITRCDDDGRAVANWRMVFIVSGTVALFTRSWRAVLRLEEGEHFGEFQLLLDENHIKYPNLVATETTELYLLCEYSRIE</sequence>
<dbReference type="PROSITE" id="PS50042">
    <property type="entry name" value="CNMP_BINDING_3"/>
    <property type="match status" value="1"/>
</dbReference>
<dbReference type="InterPro" id="IPR018490">
    <property type="entry name" value="cNMP-bd_dom_sf"/>
</dbReference>
<reference evidence="1 2" key="1">
    <citation type="journal article" date="2017" name="G3 (Bethesda)">
        <title>The Physical Genome Mapping of Anopheles albimanus Corrected Scaffold Misassemblies and Identified Interarm Rearrangements in Genus Anopheles.</title>
        <authorList>
            <person name="Artemov G.N."/>
            <person name="Peery A.N."/>
            <person name="Jiang X."/>
            <person name="Tu Z."/>
            <person name="Stegniy V.N."/>
            <person name="Sharakhova M.V."/>
            <person name="Sharakhov I.V."/>
        </authorList>
    </citation>
    <scope>NUCLEOTIDE SEQUENCE [LARGE SCALE GENOMIC DNA]</scope>
    <source>
        <strain evidence="1 2">ALBI9_A</strain>
    </source>
</reference>
<name>A0A182FFD0_ANOAL</name>
<dbReference type="Proteomes" id="UP000069272">
    <property type="component" value="Chromosome 3L"/>
</dbReference>
<dbReference type="SUPFAM" id="SSF81324">
    <property type="entry name" value="Voltage-gated potassium channels"/>
    <property type="match status" value="1"/>
</dbReference>
<dbReference type="Gene3D" id="1.10.287.70">
    <property type="match status" value="1"/>
</dbReference>
<dbReference type="GO" id="GO:0035725">
    <property type="term" value="P:sodium ion transmembrane transport"/>
    <property type="evidence" value="ECO:0007669"/>
    <property type="project" value="TreeGrafter"/>
</dbReference>
<keyword evidence="2" id="KW-1185">Reference proteome</keyword>
<evidence type="ECO:0000313" key="1">
    <source>
        <dbReference type="EnsemblMetazoa" id="AALB005222-PA"/>
    </source>
</evidence>
<evidence type="ECO:0000313" key="2">
    <source>
        <dbReference type="Proteomes" id="UP000069272"/>
    </source>
</evidence>
<dbReference type="InterPro" id="IPR000595">
    <property type="entry name" value="cNMP-bd_dom"/>
</dbReference>
<reference evidence="1" key="2">
    <citation type="submission" date="2022-08" db="UniProtKB">
        <authorList>
            <consortium name="EnsemblMetazoa"/>
        </authorList>
    </citation>
    <scope>IDENTIFICATION</scope>
    <source>
        <strain evidence="1">STECLA/ALBI9_A</strain>
    </source>
</reference>
<dbReference type="VEuPathDB" id="VectorBase:AALB005222"/>
<dbReference type="Gene3D" id="2.60.120.10">
    <property type="entry name" value="Jelly Rolls"/>
    <property type="match status" value="1"/>
</dbReference>